<evidence type="ECO:0000313" key="3">
    <source>
        <dbReference type="EMBL" id="PJE99540.1"/>
    </source>
</evidence>
<proteinExistence type="predicted"/>
<dbReference type="Gene3D" id="2.60.120.200">
    <property type="match status" value="1"/>
</dbReference>
<name>A0A2M8M5Q9_9ACTN</name>
<feature type="domain" description="GH16" evidence="2">
    <location>
        <begin position="78"/>
        <end position="341"/>
    </location>
</feature>
<dbReference type="Pfam" id="PF00722">
    <property type="entry name" value="Glyco_hydro_16"/>
    <property type="match status" value="2"/>
</dbReference>
<dbReference type="Proteomes" id="UP000230407">
    <property type="component" value="Unassembled WGS sequence"/>
</dbReference>
<comment type="caution">
    <text evidence="3">The sequence shown here is derived from an EMBL/GenBank/DDBJ whole genome shotgun (WGS) entry which is preliminary data.</text>
</comment>
<dbReference type="GO" id="GO:0005975">
    <property type="term" value="P:carbohydrate metabolic process"/>
    <property type="evidence" value="ECO:0007669"/>
    <property type="project" value="InterPro"/>
</dbReference>
<dbReference type="CDD" id="cd00413">
    <property type="entry name" value="Glyco_hydrolase_16"/>
    <property type="match status" value="1"/>
</dbReference>
<feature type="region of interest" description="Disordered" evidence="1">
    <location>
        <begin position="1"/>
        <end position="47"/>
    </location>
</feature>
<gene>
    <name evidence="3" type="ORF">CUT44_03220</name>
</gene>
<feature type="compositionally biased region" description="Low complexity" evidence="1">
    <location>
        <begin position="1"/>
        <end position="13"/>
    </location>
</feature>
<dbReference type="InterPro" id="IPR000757">
    <property type="entry name" value="Beta-glucanase-like"/>
</dbReference>
<dbReference type="AlphaFoldDB" id="A0A2M8M5Q9"/>
<reference evidence="3 4" key="1">
    <citation type="submission" date="2017-11" db="EMBL/GenBank/DDBJ databases">
        <title>Streptomyces carmine sp. nov., a novel actinomycete isolated from Sophora alopecuroides in Xinjiang, China.</title>
        <authorList>
            <person name="Wang Y."/>
            <person name="Luo X."/>
            <person name="Wan C."/>
            <person name="Zhang L."/>
        </authorList>
    </citation>
    <scope>NUCLEOTIDE SEQUENCE [LARGE SCALE GENOMIC DNA]</scope>
    <source>
        <strain evidence="3 4">TRM SA0054</strain>
    </source>
</reference>
<evidence type="ECO:0000313" key="4">
    <source>
        <dbReference type="Proteomes" id="UP000230407"/>
    </source>
</evidence>
<dbReference type="InterPro" id="IPR013320">
    <property type="entry name" value="ConA-like_dom_sf"/>
</dbReference>
<dbReference type="PROSITE" id="PS51762">
    <property type="entry name" value="GH16_2"/>
    <property type="match status" value="1"/>
</dbReference>
<evidence type="ECO:0000256" key="1">
    <source>
        <dbReference type="SAM" id="MobiDB-lite"/>
    </source>
</evidence>
<protein>
    <recommendedName>
        <fullName evidence="2">GH16 domain-containing protein</fullName>
    </recommendedName>
</protein>
<organism evidence="3 4">
    <name type="scientific">Streptomyces carminius</name>
    <dbReference type="NCBI Taxonomy" id="2665496"/>
    <lineage>
        <taxon>Bacteria</taxon>
        <taxon>Bacillati</taxon>
        <taxon>Actinomycetota</taxon>
        <taxon>Actinomycetes</taxon>
        <taxon>Kitasatosporales</taxon>
        <taxon>Streptomycetaceae</taxon>
        <taxon>Streptomyces</taxon>
    </lineage>
</organism>
<evidence type="ECO:0000259" key="2">
    <source>
        <dbReference type="PROSITE" id="PS51762"/>
    </source>
</evidence>
<keyword evidence="4" id="KW-1185">Reference proteome</keyword>
<dbReference type="SUPFAM" id="SSF49899">
    <property type="entry name" value="Concanavalin A-like lectins/glucanases"/>
    <property type="match status" value="1"/>
</dbReference>
<dbReference type="GO" id="GO:0004553">
    <property type="term" value="F:hydrolase activity, hydrolyzing O-glycosyl compounds"/>
    <property type="evidence" value="ECO:0007669"/>
    <property type="project" value="InterPro"/>
</dbReference>
<dbReference type="EMBL" id="PGGW01000011">
    <property type="protein sequence ID" value="PJE99540.1"/>
    <property type="molecule type" value="Genomic_DNA"/>
</dbReference>
<sequence length="341" mass="37332">MRALSRLRPALRATHPPRRAASRTSPYHPRKGENVPHPPQHSRKRRGVRSLRWLTAGAAAATAGALLATTATAAPVTENWTGDSPHFSKTGASGGTTAVVSADGAEDGSALRLTLNARPGVGPWQGVEISSDDRTYQYGTYGTRIKTADCSGQGRVGVITGTFTYSGDHGDDNGNGLPDNDEIDVEVLCAQPHVVWLTLWTDYEESTNAVRKIARAIDMRTGKVLYNCYNEQLGGECVKERPGENVPASIEPDPDFDSSAQFHTYMFDWQPDSVVFWTYDDDGDKKILWDYRGPASRIPDKPGAFMQNVWHTDSWDPLDGPATQRPQVETSAYIDSTTLPR</sequence>
<accession>A0A2M8M5Q9</accession>